<organism evidence="1 2">
    <name type="scientific">Companilactobacillus bobalius DSM 19674</name>
    <dbReference type="NCBI Taxonomy" id="1423788"/>
    <lineage>
        <taxon>Bacteria</taxon>
        <taxon>Bacillati</taxon>
        <taxon>Bacillota</taxon>
        <taxon>Bacilli</taxon>
        <taxon>Lactobacillales</taxon>
        <taxon>Lactobacillaceae</taxon>
        <taxon>Companilactobacillus</taxon>
        <taxon>Companilactobacillus bobalius</taxon>
    </lineage>
</organism>
<dbReference type="EMBL" id="AZDY01000037">
    <property type="protein sequence ID" value="KRK83217.1"/>
    <property type="molecule type" value="Genomic_DNA"/>
</dbReference>
<dbReference type="PATRIC" id="fig|1423788.3.peg.2091"/>
<protein>
    <submittedName>
        <fullName evidence="1">Uncharacterized protein</fullName>
    </submittedName>
</protein>
<gene>
    <name evidence="1" type="ORF">FC78_GL002026</name>
</gene>
<name>A0A0R1KRF6_9LACO</name>
<reference evidence="1 2" key="1">
    <citation type="journal article" date="2015" name="Genome Announc.">
        <title>Expanding the biotechnology potential of lactobacilli through comparative genomics of 213 strains and associated genera.</title>
        <authorList>
            <person name="Sun Z."/>
            <person name="Harris H.M."/>
            <person name="McCann A."/>
            <person name="Guo C."/>
            <person name="Argimon S."/>
            <person name="Zhang W."/>
            <person name="Yang X."/>
            <person name="Jeffery I.B."/>
            <person name="Cooney J.C."/>
            <person name="Kagawa T.F."/>
            <person name="Liu W."/>
            <person name="Song Y."/>
            <person name="Salvetti E."/>
            <person name="Wrobel A."/>
            <person name="Rasinkangas P."/>
            <person name="Parkhill J."/>
            <person name="Rea M.C."/>
            <person name="O'Sullivan O."/>
            <person name="Ritari J."/>
            <person name="Douillard F.P."/>
            <person name="Paul Ross R."/>
            <person name="Yang R."/>
            <person name="Briner A.E."/>
            <person name="Felis G.E."/>
            <person name="de Vos W.M."/>
            <person name="Barrangou R."/>
            <person name="Klaenhammer T.R."/>
            <person name="Caufield P.W."/>
            <person name="Cui Y."/>
            <person name="Zhang H."/>
            <person name="O'Toole P.W."/>
        </authorList>
    </citation>
    <scope>NUCLEOTIDE SEQUENCE [LARGE SCALE GENOMIC DNA]</scope>
    <source>
        <strain evidence="1 2">DSM 19674</strain>
    </source>
</reference>
<dbReference type="RefSeq" id="WP_056952636.1">
    <property type="nucleotide sequence ID" value="NZ_AZDY01000037.1"/>
</dbReference>
<dbReference type="Proteomes" id="UP000051515">
    <property type="component" value="Unassembled WGS sequence"/>
</dbReference>
<dbReference type="STRING" id="1423788.FC78_GL002026"/>
<comment type="caution">
    <text evidence="1">The sequence shown here is derived from an EMBL/GenBank/DDBJ whole genome shotgun (WGS) entry which is preliminary data.</text>
</comment>
<sequence length="119" mass="13980">MRWNENEKQIINEIENTDLEKFVEDNIDIVDSNLSQNFEKQRNVITEMTGSEATGYAMIAPDKNKLSVPDRLVLVRLGPKSLGKRSRIRARNRKLRRIENRKALGRNLLKEELIYRNQN</sequence>
<keyword evidence="2" id="KW-1185">Reference proteome</keyword>
<evidence type="ECO:0000313" key="2">
    <source>
        <dbReference type="Proteomes" id="UP000051515"/>
    </source>
</evidence>
<accession>A0A0R1KRF6</accession>
<proteinExistence type="predicted"/>
<evidence type="ECO:0000313" key="1">
    <source>
        <dbReference type="EMBL" id="KRK83217.1"/>
    </source>
</evidence>
<dbReference type="AlphaFoldDB" id="A0A0R1KRF6"/>